<gene>
    <name evidence="1" type="ORF">AK812_SmicGene14840</name>
</gene>
<proteinExistence type="predicted"/>
<dbReference type="EMBL" id="LSRX01000266">
    <property type="protein sequence ID" value="OLQ02325.1"/>
    <property type="molecule type" value="Genomic_DNA"/>
</dbReference>
<protein>
    <submittedName>
        <fullName evidence="1">Uncharacterized protein</fullName>
    </submittedName>
</protein>
<evidence type="ECO:0000313" key="2">
    <source>
        <dbReference type="Proteomes" id="UP000186817"/>
    </source>
</evidence>
<comment type="caution">
    <text evidence="1">The sequence shown here is derived from an EMBL/GenBank/DDBJ whole genome shotgun (WGS) entry which is preliminary data.</text>
</comment>
<dbReference type="AlphaFoldDB" id="A0A1Q9E4I9"/>
<evidence type="ECO:0000313" key="1">
    <source>
        <dbReference type="EMBL" id="OLQ02325.1"/>
    </source>
</evidence>
<dbReference type="OrthoDB" id="406419at2759"/>
<reference evidence="1 2" key="1">
    <citation type="submission" date="2016-02" db="EMBL/GenBank/DDBJ databases">
        <title>Genome analysis of coral dinoflagellate symbionts highlights evolutionary adaptations to a symbiotic lifestyle.</title>
        <authorList>
            <person name="Aranda M."/>
            <person name="Li Y."/>
            <person name="Liew Y.J."/>
            <person name="Baumgarten S."/>
            <person name="Simakov O."/>
            <person name="Wilson M."/>
            <person name="Piel J."/>
            <person name="Ashoor H."/>
            <person name="Bougouffa S."/>
            <person name="Bajic V.B."/>
            <person name="Ryu T."/>
            <person name="Ravasi T."/>
            <person name="Bayer T."/>
            <person name="Micklem G."/>
            <person name="Kim H."/>
            <person name="Bhak J."/>
            <person name="Lajeunesse T.C."/>
            <person name="Voolstra C.R."/>
        </authorList>
    </citation>
    <scope>NUCLEOTIDE SEQUENCE [LARGE SCALE GENOMIC DNA]</scope>
    <source>
        <strain evidence="1 2">CCMP2467</strain>
    </source>
</reference>
<keyword evidence="2" id="KW-1185">Reference proteome</keyword>
<accession>A0A1Q9E4I9</accession>
<sequence>MHSSLRASVLCFAFLDCPPRLSVRRLENRCWAAHAGMSGSGLPGRTGARKITLTPLTDPDAFARGWAKHPVARTGPRFTIGRAALSTNGSGDRKTWMDAAIKEKVWIPGPGAHATERSFYNSDNHEMDAKRCVEDARPDYSFSRATWEPALTQAEVKPKRNSFRYPKFDPWFTPGPGAHTQFTVFDNSIGSNARSG</sequence>
<dbReference type="Proteomes" id="UP000186817">
    <property type="component" value="Unassembled WGS sequence"/>
</dbReference>
<organism evidence="1 2">
    <name type="scientific">Symbiodinium microadriaticum</name>
    <name type="common">Dinoflagellate</name>
    <name type="synonym">Zooxanthella microadriatica</name>
    <dbReference type="NCBI Taxonomy" id="2951"/>
    <lineage>
        <taxon>Eukaryota</taxon>
        <taxon>Sar</taxon>
        <taxon>Alveolata</taxon>
        <taxon>Dinophyceae</taxon>
        <taxon>Suessiales</taxon>
        <taxon>Symbiodiniaceae</taxon>
        <taxon>Symbiodinium</taxon>
    </lineage>
</organism>
<name>A0A1Q9E4I9_SYMMI</name>